<keyword evidence="2" id="KW-0378">Hydrolase</keyword>
<dbReference type="Gene3D" id="3.40.50.1820">
    <property type="entry name" value="alpha/beta hydrolase"/>
    <property type="match status" value="1"/>
</dbReference>
<evidence type="ECO:0000313" key="6">
    <source>
        <dbReference type="Proteomes" id="UP000184330"/>
    </source>
</evidence>
<evidence type="ECO:0000256" key="4">
    <source>
        <dbReference type="ARBA" id="ARBA00023098"/>
    </source>
</evidence>
<evidence type="ECO:0000256" key="1">
    <source>
        <dbReference type="ARBA" id="ARBA00013201"/>
    </source>
</evidence>
<accession>A0A1L7WKT1</accession>
<dbReference type="OrthoDB" id="2363873at2759"/>
<dbReference type="PANTHER" id="PTHR10272:SF14">
    <property type="entry name" value="PAF ACETYLHYDROLASE FAMILY PROTEIN"/>
    <property type="match status" value="1"/>
</dbReference>
<dbReference type="EMBL" id="FJOG01000003">
    <property type="protein sequence ID" value="CZR53386.1"/>
    <property type="molecule type" value="Genomic_DNA"/>
</dbReference>
<keyword evidence="6" id="KW-1185">Reference proteome</keyword>
<dbReference type="Pfam" id="PF03403">
    <property type="entry name" value="PAF-AH_p_II"/>
    <property type="match status" value="2"/>
</dbReference>
<dbReference type="AlphaFoldDB" id="A0A1L7WKT1"/>
<evidence type="ECO:0000256" key="2">
    <source>
        <dbReference type="ARBA" id="ARBA00022801"/>
    </source>
</evidence>
<dbReference type="PROSITE" id="PS51257">
    <property type="entry name" value="PROKAR_LIPOPROTEIN"/>
    <property type="match status" value="1"/>
</dbReference>
<protein>
    <recommendedName>
        <fullName evidence="1">1-alkyl-2-acetylglycerophosphocholine esterase</fullName>
        <ecNumber evidence="1">3.1.1.47</ecNumber>
    </recommendedName>
</protein>
<name>A0A1L7WKT1_9HELO</name>
<proteinExistence type="predicted"/>
<reference evidence="5 6" key="1">
    <citation type="submission" date="2016-03" db="EMBL/GenBank/DDBJ databases">
        <authorList>
            <person name="Ploux O."/>
        </authorList>
    </citation>
    <scope>NUCLEOTIDE SEQUENCE [LARGE SCALE GENOMIC DNA]</scope>
    <source>
        <strain evidence="5 6">UAMH 11012</strain>
    </source>
</reference>
<dbReference type="EC" id="3.1.1.47" evidence="1"/>
<dbReference type="InterPro" id="IPR029058">
    <property type="entry name" value="AB_hydrolase_fold"/>
</dbReference>
<dbReference type="PANTHER" id="PTHR10272">
    <property type="entry name" value="PLATELET-ACTIVATING FACTOR ACETYLHYDROLASE"/>
    <property type="match status" value="1"/>
</dbReference>
<dbReference type="Proteomes" id="UP000184330">
    <property type="component" value="Unassembled WGS sequence"/>
</dbReference>
<dbReference type="SUPFAM" id="SSF53474">
    <property type="entry name" value="alpha/beta-Hydrolases"/>
    <property type="match status" value="1"/>
</dbReference>
<evidence type="ECO:0000313" key="5">
    <source>
        <dbReference type="EMBL" id="CZR53386.1"/>
    </source>
</evidence>
<organism evidence="5 6">
    <name type="scientific">Phialocephala subalpina</name>
    <dbReference type="NCBI Taxonomy" id="576137"/>
    <lineage>
        <taxon>Eukaryota</taxon>
        <taxon>Fungi</taxon>
        <taxon>Dikarya</taxon>
        <taxon>Ascomycota</taxon>
        <taxon>Pezizomycotina</taxon>
        <taxon>Leotiomycetes</taxon>
        <taxon>Helotiales</taxon>
        <taxon>Mollisiaceae</taxon>
        <taxon>Phialocephala</taxon>
        <taxon>Phialocephala fortinii species complex</taxon>
    </lineage>
</organism>
<gene>
    <name evidence="5" type="ORF">PAC_03264</name>
</gene>
<dbReference type="GO" id="GO:0016042">
    <property type="term" value="P:lipid catabolic process"/>
    <property type="evidence" value="ECO:0007669"/>
    <property type="project" value="UniProtKB-KW"/>
</dbReference>
<dbReference type="GO" id="GO:0003847">
    <property type="term" value="F:1-alkyl-2-acetylglycerophosphocholine esterase activity"/>
    <property type="evidence" value="ECO:0007669"/>
    <property type="project" value="UniProtKB-EC"/>
</dbReference>
<dbReference type="STRING" id="576137.A0A1L7WKT1"/>
<keyword evidence="3" id="KW-0442">Lipid degradation</keyword>
<sequence>MLFKLKVQHVCLALQGCISVSQSIFIPPSLTGPLEIGIVSYELNNTSIYPTRDLMVSIFYPASPSSWKYYPLAPDFGPQTDAYTDEWIAFTPSSSAAMEMLAYDSAPISPEHEDVPVLFFSPGYGNSRVYYSGAAQDLASSGYIVVTMDHPFDSDFIEYFDGRNATYVENDTDADLAGLTERRVSDILFILDDLEVSHEKTRIPGQKGALQLEKVGALGHSLGGCTAAALMFNDTRFIVGVNMDGSMAGPVMTEGLDEPFLLLASAGHVREYDKSWAIFYDALRGWKRDIRMNNTEHHHYSDTLYLENVLRPDGDPANAGFLRGGRMYEIENAFLTAFFDKWFKGDDGRILDGPSEEFPEAIFDWCGCVDDLNGCVCAD</sequence>
<evidence type="ECO:0000256" key="3">
    <source>
        <dbReference type="ARBA" id="ARBA00022963"/>
    </source>
</evidence>
<keyword evidence="4" id="KW-0443">Lipid metabolism</keyword>